<name>A0A1H1WYV5_9ACTN</name>
<organism evidence="5 6">
    <name type="scientific">Friedmanniella luteola</name>
    <dbReference type="NCBI Taxonomy" id="546871"/>
    <lineage>
        <taxon>Bacteria</taxon>
        <taxon>Bacillati</taxon>
        <taxon>Actinomycetota</taxon>
        <taxon>Actinomycetes</taxon>
        <taxon>Propionibacteriales</taxon>
        <taxon>Nocardioidaceae</taxon>
        <taxon>Friedmanniella</taxon>
    </lineage>
</organism>
<gene>
    <name evidence="5" type="ORF">SAMN04488543_2867</name>
</gene>
<evidence type="ECO:0000256" key="4">
    <source>
        <dbReference type="ARBA" id="ARBA00023004"/>
    </source>
</evidence>
<protein>
    <submittedName>
        <fullName evidence="5">Hemoglobin</fullName>
    </submittedName>
</protein>
<sequence>MAASIYERAGGQPAFLALARAHHARCLADPELNHPFSHGDLDPEHVERLGAYWAEVLGGPSTFSGGLGDHATVLRRHAGHGDMSDLGRRFVACFVAAADDAGLPADPELRAALRAYLEWAVADVLDHEQEADIPPQLPVPRWTWDGLSPA</sequence>
<dbReference type="GO" id="GO:0019825">
    <property type="term" value="F:oxygen binding"/>
    <property type="evidence" value="ECO:0007669"/>
    <property type="project" value="InterPro"/>
</dbReference>
<dbReference type="RefSeq" id="WP_091413697.1">
    <property type="nucleotide sequence ID" value="NZ_LT629749.1"/>
</dbReference>
<dbReference type="STRING" id="546871.SAMN04488543_2867"/>
<dbReference type="InterPro" id="IPR001486">
    <property type="entry name" value="Hemoglobin_trunc"/>
</dbReference>
<dbReference type="InterPro" id="IPR012292">
    <property type="entry name" value="Globin/Proto"/>
</dbReference>
<keyword evidence="1" id="KW-0813">Transport</keyword>
<dbReference type="SUPFAM" id="SSF46458">
    <property type="entry name" value="Globin-like"/>
    <property type="match status" value="1"/>
</dbReference>
<accession>A0A1H1WYV5</accession>
<proteinExistence type="predicted"/>
<dbReference type="EMBL" id="LT629749">
    <property type="protein sequence ID" value="SDT02327.1"/>
    <property type="molecule type" value="Genomic_DNA"/>
</dbReference>
<evidence type="ECO:0000256" key="3">
    <source>
        <dbReference type="ARBA" id="ARBA00022723"/>
    </source>
</evidence>
<keyword evidence="3" id="KW-0479">Metal-binding</keyword>
<evidence type="ECO:0000256" key="2">
    <source>
        <dbReference type="ARBA" id="ARBA00022617"/>
    </source>
</evidence>
<keyword evidence="6" id="KW-1185">Reference proteome</keyword>
<dbReference type="Proteomes" id="UP000199092">
    <property type="component" value="Chromosome I"/>
</dbReference>
<dbReference type="CDD" id="cd14775">
    <property type="entry name" value="TrHb2_O-like"/>
    <property type="match status" value="1"/>
</dbReference>
<reference evidence="5 6" key="1">
    <citation type="submission" date="2016-10" db="EMBL/GenBank/DDBJ databases">
        <authorList>
            <person name="de Groot N.N."/>
        </authorList>
    </citation>
    <scope>NUCLEOTIDE SEQUENCE [LARGE SCALE GENOMIC DNA]</scope>
    <source>
        <strain evidence="5 6">DSM 21741</strain>
    </source>
</reference>
<keyword evidence="4" id="KW-0408">Iron</keyword>
<evidence type="ECO:0000313" key="5">
    <source>
        <dbReference type="EMBL" id="SDT02327.1"/>
    </source>
</evidence>
<dbReference type="InterPro" id="IPR009050">
    <property type="entry name" value="Globin-like_sf"/>
</dbReference>
<dbReference type="OrthoDB" id="9798157at2"/>
<evidence type="ECO:0000256" key="1">
    <source>
        <dbReference type="ARBA" id="ARBA00022448"/>
    </source>
</evidence>
<dbReference type="Gene3D" id="1.10.490.10">
    <property type="entry name" value="Globins"/>
    <property type="match status" value="1"/>
</dbReference>
<dbReference type="AlphaFoldDB" id="A0A1H1WYV5"/>
<dbReference type="Pfam" id="PF01152">
    <property type="entry name" value="Bac_globin"/>
    <property type="match status" value="1"/>
</dbReference>
<keyword evidence="2" id="KW-0349">Heme</keyword>
<dbReference type="GO" id="GO:0046872">
    <property type="term" value="F:metal ion binding"/>
    <property type="evidence" value="ECO:0007669"/>
    <property type="project" value="UniProtKB-KW"/>
</dbReference>
<evidence type="ECO:0000313" key="6">
    <source>
        <dbReference type="Proteomes" id="UP000199092"/>
    </source>
</evidence>
<dbReference type="GO" id="GO:0020037">
    <property type="term" value="F:heme binding"/>
    <property type="evidence" value="ECO:0007669"/>
    <property type="project" value="InterPro"/>
</dbReference>